<protein>
    <submittedName>
        <fullName evidence="1">Cytoplasmic dynein 1 heavy chain 1-like</fullName>
    </submittedName>
</protein>
<name>A0A7D9JSN5_PARCT</name>
<gene>
    <name evidence="1" type="ORF">PACLA_8A000920</name>
</gene>
<dbReference type="Proteomes" id="UP001152795">
    <property type="component" value="Unassembled WGS sequence"/>
</dbReference>
<dbReference type="EMBL" id="CACRXK020021216">
    <property type="protein sequence ID" value="CAB4035619.1"/>
    <property type="molecule type" value="Genomic_DNA"/>
</dbReference>
<reference evidence="1" key="1">
    <citation type="submission" date="2020-04" db="EMBL/GenBank/DDBJ databases">
        <authorList>
            <person name="Alioto T."/>
            <person name="Alioto T."/>
            <person name="Gomez Garrido J."/>
        </authorList>
    </citation>
    <scope>NUCLEOTIDE SEQUENCE</scope>
    <source>
        <strain evidence="1">A484AB</strain>
    </source>
</reference>
<accession>A0A7D9JSN5</accession>
<evidence type="ECO:0000313" key="2">
    <source>
        <dbReference type="Proteomes" id="UP001152795"/>
    </source>
</evidence>
<proteinExistence type="predicted"/>
<dbReference type="OrthoDB" id="14187at2759"/>
<dbReference type="AlphaFoldDB" id="A0A7D9JSN5"/>
<keyword evidence="2" id="KW-1185">Reference proteome</keyword>
<organism evidence="1 2">
    <name type="scientific">Paramuricea clavata</name>
    <name type="common">Red gorgonian</name>
    <name type="synonym">Violescent sea-whip</name>
    <dbReference type="NCBI Taxonomy" id="317549"/>
    <lineage>
        <taxon>Eukaryota</taxon>
        <taxon>Metazoa</taxon>
        <taxon>Cnidaria</taxon>
        <taxon>Anthozoa</taxon>
        <taxon>Octocorallia</taxon>
        <taxon>Malacalcyonacea</taxon>
        <taxon>Plexauridae</taxon>
        <taxon>Paramuricea</taxon>
    </lineage>
</organism>
<comment type="caution">
    <text evidence="1">The sequence shown here is derived from an EMBL/GenBank/DDBJ whole genome shotgun (WGS) entry which is preliminary data.</text>
</comment>
<evidence type="ECO:0000313" key="1">
    <source>
        <dbReference type="EMBL" id="CAB4035619.1"/>
    </source>
</evidence>
<sequence>MESTADGGDNQSSTSVVEARDFIKFIVRVVPAILEGETGESNSHELRNACNSAEYFECIKKFLSDSQIRALIVSKSVLKDEEEDSSGTDSATESERDGRVTYSIHLNVQYTAPKLISVGFIKRSGVVEADKKIASQLRVLNLSDDSPFETLHSFVSNAIAPYFKSFVKTSGKADRTNECFNNNIQVFLL</sequence>